<protein>
    <recommendedName>
        <fullName evidence="3">Citrate synthase (unknown stereospecificity)</fullName>
    </recommendedName>
</protein>
<comment type="caution">
    <text evidence="1">The sequence shown here is derived from an EMBL/GenBank/DDBJ whole genome shotgun (WGS) entry which is preliminary data.</text>
</comment>
<dbReference type="SUPFAM" id="SSF48256">
    <property type="entry name" value="Citrate synthase"/>
    <property type="match status" value="1"/>
</dbReference>
<dbReference type="RefSeq" id="WP_284197872.1">
    <property type="nucleotide sequence ID" value="NZ_BSOG01000005.1"/>
</dbReference>
<organism evidence="1 2">
    <name type="scientific">Chitinimonas prasina</name>
    <dbReference type="NCBI Taxonomy" id="1434937"/>
    <lineage>
        <taxon>Bacteria</taxon>
        <taxon>Pseudomonadati</taxon>
        <taxon>Pseudomonadota</taxon>
        <taxon>Betaproteobacteria</taxon>
        <taxon>Neisseriales</taxon>
        <taxon>Chitinibacteraceae</taxon>
        <taxon>Chitinimonas</taxon>
    </lineage>
</organism>
<dbReference type="Proteomes" id="UP001156706">
    <property type="component" value="Unassembled WGS sequence"/>
</dbReference>
<evidence type="ECO:0000313" key="2">
    <source>
        <dbReference type="Proteomes" id="UP001156706"/>
    </source>
</evidence>
<accession>A0ABQ5YIH5</accession>
<dbReference type="InterPro" id="IPR036969">
    <property type="entry name" value="Citrate_synthase_sf"/>
</dbReference>
<evidence type="ECO:0008006" key="3">
    <source>
        <dbReference type="Google" id="ProtNLM"/>
    </source>
</evidence>
<evidence type="ECO:0000313" key="1">
    <source>
        <dbReference type="EMBL" id="GLR14805.1"/>
    </source>
</evidence>
<dbReference type="EMBL" id="BSOG01000005">
    <property type="protein sequence ID" value="GLR14805.1"/>
    <property type="molecule type" value="Genomic_DNA"/>
</dbReference>
<sequence>MSGYRLLAEAHGRLRTRVGAAFPGTRAVFRGQDLHAELGDLDYLDLYHYGITGRRLSAAQLRLLHAIWVNTSYPDARLWNNRVAALAASARSPVSLGMTAAMAVSDAMVYGGQPGLWAMAFFKRMVAAVDAGASLADCVLAEARDHTVYGYGRPINSTDERIPWVMAKARQLGLDQGRHILIAFEIERILLTYRPQLKMNYAALHAAFAADMGLSVPEYHVLRMPVFMAGIAPCYVEASEAVEGTLLPLKCDDICYEGREKRTWVAE</sequence>
<gene>
    <name evidence="1" type="ORF">GCM10007907_35950</name>
</gene>
<reference evidence="2" key="1">
    <citation type="journal article" date="2019" name="Int. J. Syst. Evol. Microbiol.">
        <title>The Global Catalogue of Microorganisms (GCM) 10K type strain sequencing project: providing services to taxonomists for standard genome sequencing and annotation.</title>
        <authorList>
            <consortium name="The Broad Institute Genomics Platform"/>
            <consortium name="The Broad Institute Genome Sequencing Center for Infectious Disease"/>
            <person name="Wu L."/>
            <person name="Ma J."/>
        </authorList>
    </citation>
    <scope>NUCLEOTIDE SEQUENCE [LARGE SCALE GENOMIC DNA]</scope>
    <source>
        <strain evidence="2">NBRC 110044</strain>
    </source>
</reference>
<proteinExistence type="predicted"/>
<keyword evidence="2" id="KW-1185">Reference proteome</keyword>
<name>A0ABQ5YIH5_9NEIS</name>